<dbReference type="InterPro" id="IPR001173">
    <property type="entry name" value="Glyco_trans_2-like"/>
</dbReference>
<dbReference type="EMBL" id="CP115396">
    <property type="protein sequence ID" value="WBO84660.1"/>
    <property type="molecule type" value="Genomic_DNA"/>
</dbReference>
<feature type="domain" description="Glycosyltransferase 2-like" evidence="1">
    <location>
        <begin position="37"/>
        <end position="187"/>
    </location>
</feature>
<dbReference type="EC" id="2.4.-.-" evidence="2"/>
<keyword evidence="3" id="KW-1185">Reference proteome</keyword>
<dbReference type="RefSeq" id="WP_270127209.1">
    <property type="nucleotide sequence ID" value="NZ_CP115396.1"/>
</dbReference>
<dbReference type="GO" id="GO:0016757">
    <property type="term" value="F:glycosyltransferase activity"/>
    <property type="evidence" value="ECO:0007669"/>
    <property type="project" value="UniProtKB-KW"/>
</dbReference>
<dbReference type="Gene3D" id="3.90.550.10">
    <property type="entry name" value="Spore Coat Polysaccharide Biosynthesis Protein SpsA, Chain A"/>
    <property type="match status" value="1"/>
</dbReference>
<dbReference type="Pfam" id="PF00535">
    <property type="entry name" value="Glycos_transf_2"/>
    <property type="match status" value="1"/>
</dbReference>
<sequence>MPTAASSISSCPAVPASPAAAGLWQHLAPPAATLAVCVIVPAKDEAGQLPETLAALAAQVDEHGQPLPYDSYEVLVLANNCHDHTAEVVRSFARLHPHIAVQVAEATLAAPEAHVGRARRLLMDEACRRLEQTAGPRGIIASTDADTRVAATWLAATQAEFAAGADAVGGRIYPEAASGEICVRRTHLLDARYRLLRARLETLLDPDPADGWPRHHQHFGASLALTVAAYRQVGGLPVVPYLEDEALWQALRRHDLRLRHSPKVCVSTSGRHQGRVAVGLSWQLREWASLLRQQQEPLVESGASLVADWQARRQLRQLWTHAHSAPARAPHCVQLAAALSVPAGALAQQVAVFTSFGALWEWVVRHRARWRRQRLVPLSQAILELRRLSERYAAAAESPAVHLRAAVNQR</sequence>
<dbReference type="PANTHER" id="PTHR43685">
    <property type="entry name" value="GLYCOSYLTRANSFERASE"/>
    <property type="match status" value="1"/>
</dbReference>
<dbReference type="PANTHER" id="PTHR43685:SF14">
    <property type="entry name" value="GLYCOSYLTRANSFERASE 2-LIKE DOMAIN-CONTAINING PROTEIN"/>
    <property type="match status" value="1"/>
</dbReference>
<dbReference type="InterPro" id="IPR050834">
    <property type="entry name" value="Glycosyltransf_2"/>
</dbReference>
<keyword evidence="2" id="KW-0328">Glycosyltransferase</keyword>
<protein>
    <submittedName>
        <fullName evidence="2">Glycosyltransferase</fullName>
        <ecNumber evidence="2">2.4.-.-</ecNumber>
    </submittedName>
</protein>
<evidence type="ECO:0000259" key="1">
    <source>
        <dbReference type="Pfam" id="PF00535"/>
    </source>
</evidence>
<dbReference type="SUPFAM" id="SSF53448">
    <property type="entry name" value="Nucleotide-diphospho-sugar transferases"/>
    <property type="match status" value="1"/>
</dbReference>
<accession>A0ABY7PQU4</accession>
<dbReference type="Proteomes" id="UP001211872">
    <property type="component" value="Chromosome"/>
</dbReference>
<keyword evidence="2" id="KW-0808">Transferase</keyword>
<evidence type="ECO:0000313" key="2">
    <source>
        <dbReference type="EMBL" id="WBO84660.1"/>
    </source>
</evidence>
<evidence type="ECO:0000313" key="3">
    <source>
        <dbReference type="Proteomes" id="UP001211872"/>
    </source>
</evidence>
<proteinExistence type="predicted"/>
<name>A0ABY7PQU4_9BACT</name>
<organism evidence="2 3">
    <name type="scientific">Hymenobacter yonginensis</name>
    <dbReference type="NCBI Taxonomy" id="748197"/>
    <lineage>
        <taxon>Bacteria</taxon>
        <taxon>Pseudomonadati</taxon>
        <taxon>Bacteroidota</taxon>
        <taxon>Cytophagia</taxon>
        <taxon>Cytophagales</taxon>
        <taxon>Hymenobacteraceae</taxon>
        <taxon>Hymenobacter</taxon>
    </lineage>
</organism>
<gene>
    <name evidence="2" type="ORF">O9Z63_00110</name>
</gene>
<reference evidence="2 3" key="1">
    <citation type="journal article" date="2011" name="Int. J. Syst. Evol. Microbiol.">
        <title>Hymenobacter yonginensis sp. nov., isolated from a mesotrophic artificial lake.</title>
        <authorList>
            <person name="Joung Y."/>
            <person name="Cho S.H."/>
            <person name="Kim H."/>
            <person name="Kim S.B."/>
            <person name="Joh K."/>
        </authorList>
    </citation>
    <scope>NUCLEOTIDE SEQUENCE [LARGE SCALE GENOMIC DNA]</scope>
    <source>
        <strain evidence="2 3">KCTC 22745</strain>
    </source>
</reference>
<dbReference type="InterPro" id="IPR029044">
    <property type="entry name" value="Nucleotide-diphossugar_trans"/>
</dbReference>